<comment type="caution">
    <text evidence="15">The sequence shown here is derived from an EMBL/GenBank/DDBJ whole genome shotgun (WGS) entry which is preliminary data.</text>
</comment>
<dbReference type="InterPro" id="IPR003651">
    <property type="entry name" value="Endonuclease3_FeS-loop_motif"/>
</dbReference>
<dbReference type="InterPro" id="IPR003265">
    <property type="entry name" value="HhH-GPD_domain"/>
</dbReference>
<evidence type="ECO:0000256" key="11">
    <source>
        <dbReference type="ARBA" id="ARBA00023014"/>
    </source>
</evidence>
<keyword evidence="6" id="KW-0004">4Fe-4S</keyword>
<dbReference type="SMART" id="SM00478">
    <property type="entry name" value="ENDO3c"/>
    <property type="match status" value="1"/>
</dbReference>
<dbReference type="GO" id="GO:0046872">
    <property type="term" value="F:metal ion binding"/>
    <property type="evidence" value="ECO:0007669"/>
    <property type="project" value="UniProtKB-KW"/>
</dbReference>
<dbReference type="GO" id="GO:0035485">
    <property type="term" value="F:adenine/guanine mispair binding"/>
    <property type="evidence" value="ECO:0007669"/>
    <property type="project" value="TreeGrafter"/>
</dbReference>
<dbReference type="InterPro" id="IPR000445">
    <property type="entry name" value="HhH_motif"/>
</dbReference>
<keyword evidence="12" id="KW-0234">DNA repair</keyword>
<feature type="domain" description="HhH-GPD" evidence="14">
    <location>
        <begin position="46"/>
        <end position="198"/>
    </location>
</feature>
<dbReference type="CDD" id="cd00056">
    <property type="entry name" value="ENDO3c"/>
    <property type="match status" value="1"/>
</dbReference>
<evidence type="ECO:0000256" key="3">
    <source>
        <dbReference type="ARBA" id="ARBA00008343"/>
    </source>
</evidence>
<dbReference type="InterPro" id="IPR011257">
    <property type="entry name" value="DNA_glycosylase"/>
</dbReference>
<evidence type="ECO:0000313" key="16">
    <source>
        <dbReference type="Proteomes" id="UP000275256"/>
    </source>
</evidence>
<dbReference type="InterPro" id="IPR004036">
    <property type="entry name" value="Endonuclease-III-like_CS2"/>
</dbReference>
<name>A0A3M0FZR2_9ACTN</name>
<dbReference type="PANTHER" id="PTHR42944">
    <property type="entry name" value="ADENINE DNA GLYCOSYLASE"/>
    <property type="match status" value="1"/>
</dbReference>
<dbReference type="Gene3D" id="1.10.340.30">
    <property type="entry name" value="Hypothetical protein, domain 2"/>
    <property type="match status" value="1"/>
</dbReference>
<reference evidence="15 16" key="1">
    <citation type="submission" date="2018-10" db="EMBL/GenBank/DDBJ databases">
        <title>Tessaracoccus antarcticuss sp. nov., isolated from sediment.</title>
        <authorList>
            <person name="Zhou L.Y."/>
            <person name="Du Z.J."/>
        </authorList>
    </citation>
    <scope>NUCLEOTIDE SEQUENCE [LARGE SCALE GENOMIC DNA]</scope>
    <source>
        <strain evidence="15 16">JDX10</strain>
    </source>
</reference>
<dbReference type="EC" id="3.2.2.31" evidence="4"/>
<dbReference type="GO" id="GO:0034039">
    <property type="term" value="F:8-oxo-7,8-dihydroguanine DNA N-glycosylase activity"/>
    <property type="evidence" value="ECO:0007669"/>
    <property type="project" value="TreeGrafter"/>
</dbReference>
<evidence type="ECO:0000256" key="4">
    <source>
        <dbReference type="ARBA" id="ARBA00012045"/>
    </source>
</evidence>
<dbReference type="GO" id="GO:0006284">
    <property type="term" value="P:base-excision repair"/>
    <property type="evidence" value="ECO:0007669"/>
    <property type="project" value="InterPro"/>
</dbReference>
<dbReference type="PROSITE" id="PS01155">
    <property type="entry name" value="ENDONUCLEASE_III_2"/>
    <property type="match status" value="1"/>
</dbReference>
<comment type="similarity">
    <text evidence="3">Belongs to the Nth/MutY family.</text>
</comment>
<dbReference type="Pfam" id="PF00730">
    <property type="entry name" value="HhH-GPD"/>
    <property type="match status" value="1"/>
</dbReference>
<dbReference type="InterPro" id="IPR004035">
    <property type="entry name" value="Endouclease-III_FeS-bd_BS"/>
</dbReference>
<organism evidence="15 16">
    <name type="scientific">Tessaracoccus antarcticus</name>
    <dbReference type="NCBI Taxonomy" id="2479848"/>
    <lineage>
        <taxon>Bacteria</taxon>
        <taxon>Bacillati</taxon>
        <taxon>Actinomycetota</taxon>
        <taxon>Actinomycetes</taxon>
        <taxon>Propionibacteriales</taxon>
        <taxon>Propionibacteriaceae</taxon>
        <taxon>Tessaracoccus</taxon>
    </lineage>
</organism>
<keyword evidence="16" id="KW-1185">Reference proteome</keyword>
<evidence type="ECO:0000256" key="1">
    <source>
        <dbReference type="ARBA" id="ARBA00000843"/>
    </source>
</evidence>
<evidence type="ECO:0000313" key="15">
    <source>
        <dbReference type="EMBL" id="RMB58164.1"/>
    </source>
</evidence>
<dbReference type="EMBL" id="REFW01000004">
    <property type="protein sequence ID" value="RMB58164.1"/>
    <property type="molecule type" value="Genomic_DNA"/>
</dbReference>
<dbReference type="InterPro" id="IPR023170">
    <property type="entry name" value="HhH_base_excis_C"/>
</dbReference>
<protein>
    <recommendedName>
        <fullName evidence="5">Adenine DNA glycosylase</fullName>
        <ecNumber evidence="4">3.2.2.31</ecNumber>
    </recommendedName>
</protein>
<dbReference type="GO" id="GO:0032357">
    <property type="term" value="F:oxidized purine DNA binding"/>
    <property type="evidence" value="ECO:0007669"/>
    <property type="project" value="TreeGrafter"/>
</dbReference>
<dbReference type="InterPro" id="IPR044298">
    <property type="entry name" value="MIG/MutY"/>
</dbReference>
<evidence type="ECO:0000256" key="8">
    <source>
        <dbReference type="ARBA" id="ARBA00022763"/>
    </source>
</evidence>
<keyword evidence="13" id="KW-0326">Glycosidase</keyword>
<dbReference type="GO" id="GO:0051539">
    <property type="term" value="F:4 iron, 4 sulfur cluster binding"/>
    <property type="evidence" value="ECO:0007669"/>
    <property type="project" value="UniProtKB-KW"/>
</dbReference>
<dbReference type="Proteomes" id="UP000275256">
    <property type="component" value="Unassembled WGS sequence"/>
</dbReference>
<keyword evidence="11" id="KW-0411">Iron-sulfur</keyword>
<keyword evidence="7" id="KW-0479">Metal-binding</keyword>
<dbReference type="Gene3D" id="1.10.1670.10">
    <property type="entry name" value="Helix-hairpin-Helix base-excision DNA repair enzymes (C-terminal)"/>
    <property type="match status" value="1"/>
</dbReference>
<dbReference type="AlphaFoldDB" id="A0A3M0FZR2"/>
<sequence>MPDVHDETPIAEVTSTVSAWFARSSRDLPWRSPQTTAWGVLVSEIMLQQTPASRVVTPWQAWMARWPSPADLAAAGTDDVLRAWDRLGYPRRALRLQQAARAIVDHHGGDVPDNEDALRALPGIGSYTAAAVRAFAFGRRSLVLDVNIRRVLARLDGGVEHPARSETAQERRRAWQWVPDGDRDAATWSAAAMELGATVCTARSPRCPACPVATHCTWLALGRPAWDGPERVAQPWDGTDRQCRGRIMAALRASTATVALADIVWADDDQRRRCAASLVDDGLAEPAATGLRLPGSA</sequence>
<keyword evidence="9" id="KW-0378">Hydrolase</keyword>
<evidence type="ECO:0000256" key="9">
    <source>
        <dbReference type="ARBA" id="ARBA00022801"/>
    </source>
</evidence>
<dbReference type="SUPFAM" id="SSF48150">
    <property type="entry name" value="DNA-glycosylase"/>
    <property type="match status" value="1"/>
</dbReference>
<gene>
    <name evidence="15" type="ORF">EAX62_13180</name>
</gene>
<dbReference type="PANTHER" id="PTHR42944:SF1">
    <property type="entry name" value="ADENINE DNA GLYCOSYLASE"/>
    <property type="match status" value="1"/>
</dbReference>
<evidence type="ECO:0000256" key="5">
    <source>
        <dbReference type="ARBA" id="ARBA00022023"/>
    </source>
</evidence>
<comment type="cofactor">
    <cofactor evidence="2">
        <name>[4Fe-4S] cluster</name>
        <dbReference type="ChEBI" id="CHEBI:49883"/>
    </cofactor>
</comment>
<dbReference type="SMART" id="SM00525">
    <property type="entry name" value="FES"/>
    <property type="match status" value="1"/>
</dbReference>
<dbReference type="PROSITE" id="PS00764">
    <property type="entry name" value="ENDONUCLEASE_III_1"/>
    <property type="match status" value="1"/>
</dbReference>
<keyword evidence="10" id="KW-0408">Iron</keyword>
<dbReference type="OrthoDB" id="9802365at2"/>
<evidence type="ECO:0000256" key="6">
    <source>
        <dbReference type="ARBA" id="ARBA00022485"/>
    </source>
</evidence>
<evidence type="ECO:0000256" key="13">
    <source>
        <dbReference type="ARBA" id="ARBA00023295"/>
    </source>
</evidence>
<evidence type="ECO:0000256" key="10">
    <source>
        <dbReference type="ARBA" id="ARBA00023004"/>
    </source>
</evidence>
<dbReference type="GO" id="GO:0000701">
    <property type="term" value="F:purine-specific mismatch base pair DNA N-glycosylase activity"/>
    <property type="evidence" value="ECO:0007669"/>
    <property type="project" value="UniProtKB-EC"/>
</dbReference>
<comment type="catalytic activity">
    <reaction evidence="1">
        <text>Hydrolyzes free adenine bases from 7,8-dihydro-8-oxoguanine:adenine mismatched double-stranded DNA, leaving an apurinic site.</text>
        <dbReference type="EC" id="3.2.2.31"/>
    </reaction>
</comment>
<dbReference type="FunFam" id="1.10.340.30:FF:000003">
    <property type="entry name" value="A/G-specific adenine glycosylase"/>
    <property type="match status" value="1"/>
</dbReference>
<accession>A0A3M0FZR2</accession>
<evidence type="ECO:0000256" key="2">
    <source>
        <dbReference type="ARBA" id="ARBA00001966"/>
    </source>
</evidence>
<dbReference type="Pfam" id="PF10576">
    <property type="entry name" value="EndIII_4Fe-2S"/>
    <property type="match status" value="1"/>
</dbReference>
<evidence type="ECO:0000256" key="12">
    <source>
        <dbReference type="ARBA" id="ARBA00023204"/>
    </source>
</evidence>
<evidence type="ECO:0000259" key="14">
    <source>
        <dbReference type="SMART" id="SM00478"/>
    </source>
</evidence>
<dbReference type="Pfam" id="PF00633">
    <property type="entry name" value="HHH"/>
    <property type="match status" value="1"/>
</dbReference>
<evidence type="ECO:0000256" key="7">
    <source>
        <dbReference type="ARBA" id="ARBA00022723"/>
    </source>
</evidence>
<dbReference type="GO" id="GO:0006298">
    <property type="term" value="P:mismatch repair"/>
    <property type="evidence" value="ECO:0007669"/>
    <property type="project" value="TreeGrafter"/>
</dbReference>
<keyword evidence="8" id="KW-0227">DNA damage</keyword>
<proteinExistence type="inferred from homology"/>